<dbReference type="Proteomes" id="UP000006038">
    <property type="component" value="Chromosome 8"/>
</dbReference>
<reference evidence="1" key="1">
    <citation type="journal article" date="2013" name="Nat. Commun.">
        <title>Whole-genome sequencing of Oryza brachyantha reveals mechanisms underlying Oryza genome evolution.</title>
        <authorList>
            <person name="Chen J."/>
            <person name="Huang Q."/>
            <person name="Gao D."/>
            <person name="Wang J."/>
            <person name="Lang Y."/>
            <person name="Liu T."/>
            <person name="Li B."/>
            <person name="Bai Z."/>
            <person name="Luis Goicoechea J."/>
            <person name="Liang C."/>
            <person name="Chen C."/>
            <person name="Zhang W."/>
            <person name="Sun S."/>
            <person name="Liao Y."/>
            <person name="Zhang X."/>
            <person name="Yang L."/>
            <person name="Song C."/>
            <person name="Wang M."/>
            <person name="Shi J."/>
            <person name="Liu G."/>
            <person name="Liu J."/>
            <person name="Zhou H."/>
            <person name="Zhou W."/>
            <person name="Yu Q."/>
            <person name="An N."/>
            <person name="Chen Y."/>
            <person name="Cai Q."/>
            <person name="Wang B."/>
            <person name="Liu B."/>
            <person name="Min J."/>
            <person name="Huang Y."/>
            <person name="Wu H."/>
            <person name="Li Z."/>
            <person name="Zhang Y."/>
            <person name="Yin Y."/>
            <person name="Song W."/>
            <person name="Jiang J."/>
            <person name="Jackson S.A."/>
            <person name="Wing R.A."/>
            <person name="Wang J."/>
            <person name="Chen M."/>
        </authorList>
    </citation>
    <scope>NUCLEOTIDE SEQUENCE [LARGE SCALE GENOMIC DNA]</scope>
    <source>
        <strain evidence="1">cv. IRGC 101232</strain>
    </source>
</reference>
<evidence type="ECO:0000313" key="1">
    <source>
        <dbReference type="EnsemblPlants" id="OB08G20010.1"/>
    </source>
</evidence>
<dbReference type="OMA" id="SHEKWEN"/>
<dbReference type="Gramene" id="OB08G20010.1">
    <property type="protein sequence ID" value="OB08G20010.1"/>
    <property type="gene ID" value="OB08G20010"/>
</dbReference>
<proteinExistence type="predicted"/>
<dbReference type="AlphaFoldDB" id="J3MSC2"/>
<dbReference type="PANTHER" id="PTHR35317:SF23">
    <property type="entry name" value="OS04G0629600 PROTEIN"/>
    <property type="match status" value="1"/>
</dbReference>
<evidence type="ECO:0000313" key="2">
    <source>
        <dbReference type="Proteomes" id="UP000006038"/>
    </source>
</evidence>
<dbReference type="EnsemblPlants" id="OB08G20010.1">
    <property type="protein sequence ID" value="OB08G20010.1"/>
    <property type="gene ID" value="OB08G20010"/>
</dbReference>
<name>J3MSC2_ORYBR</name>
<protein>
    <submittedName>
        <fullName evidence="1">Uncharacterized protein</fullName>
    </submittedName>
</protein>
<dbReference type="Pfam" id="PF14223">
    <property type="entry name" value="Retrotran_gag_2"/>
    <property type="match status" value="1"/>
</dbReference>
<sequence>MGKDHSIQEEEPVAPTTIGDNDATLAEQTLTYQREKATWDNSDRVALTIMQHTINPEIRGALPKDRTSAKEFLTNLEEHFKGSSRALASTLMTRMMTTKYDGHGSVREHIMKLIDAANQLRTLECLFLKIIKFTISWLLSLPYLKTSKLITMEVIRSGV</sequence>
<dbReference type="PANTHER" id="PTHR35317">
    <property type="entry name" value="OS04G0629600 PROTEIN"/>
    <property type="match status" value="1"/>
</dbReference>
<accession>J3MSC2</accession>
<reference evidence="1" key="2">
    <citation type="submission" date="2013-04" db="UniProtKB">
        <authorList>
            <consortium name="EnsemblPlants"/>
        </authorList>
    </citation>
    <scope>IDENTIFICATION</scope>
</reference>
<keyword evidence="2" id="KW-1185">Reference proteome</keyword>
<organism evidence="1">
    <name type="scientific">Oryza brachyantha</name>
    <name type="common">malo sina</name>
    <dbReference type="NCBI Taxonomy" id="4533"/>
    <lineage>
        <taxon>Eukaryota</taxon>
        <taxon>Viridiplantae</taxon>
        <taxon>Streptophyta</taxon>
        <taxon>Embryophyta</taxon>
        <taxon>Tracheophyta</taxon>
        <taxon>Spermatophyta</taxon>
        <taxon>Magnoliopsida</taxon>
        <taxon>Liliopsida</taxon>
        <taxon>Poales</taxon>
        <taxon>Poaceae</taxon>
        <taxon>BOP clade</taxon>
        <taxon>Oryzoideae</taxon>
        <taxon>Oryzeae</taxon>
        <taxon>Oryzinae</taxon>
        <taxon>Oryza</taxon>
    </lineage>
</organism>
<dbReference type="HOGENOM" id="CLU_1663466_0_0_1"/>